<feature type="transmembrane region" description="Helical" evidence="8">
    <location>
        <begin position="149"/>
        <end position="169"/>
    </location>
</feature>
<feature type="non-terminal residue" evidence="9">
    <location>
        <position position="276"/>
    </location>
</feature>
<evidence type="ECO:0000256" key="2">
    <source>
        <dbReference type="ARBA" id="ARBA00008744"/>
    </source>
</evidence>
<evidence type="ECO:0000313" key="9">
    <source>
        <dbReference type="EMBL" id="PNJ44364.1"/>
    </source>
</evidence>
<dbReference type="AlphaFoldDB" id="A0A2J8UGE9"/>
<proteinExistence type="inferred from homology"/>
<dbReference type="EMBL" id="NDHI03003458">
    <property type="protein sequence ID" value="PNJ44364.1"/>
    <property type="molecule type" value="Genomic_DNA"/>
</dbReference>
<feature type="transmembrane region" description="Helical" evidence="8">
    <location>
        <begin position="111"/>
        <end position="128"/>
    </location>
</feature>
<protein>
    <submittedName>
        <fullName evidence="9">DPY19L4 isoform 7</fullName>
    </submittedName>
</protein>
<dbReference type="PANTHER" id="PTHR31488">
    <property type="entry name" value="DPY-19-LIKE 1, LIKE (H. SAPIENS)"/>
    <property type="match status" value="1"/>
</dbReference>
<evidence type="ECO:0000256" key="3">
    <source>
        <dbReference type="ARBA" id="ARBA00022676"/>
    </source>
</evidence>
<keyword evidence="4" id="KW-0808">Transferase</keyword>
<feature type="non-terminal residue" evidence="9">
    <location>
        <position position="1"/>
    </location>
</feature>
<dbReference type="Pfam" id="PF10034">
    <property type="entry name" value="Dpy19"/>
    <property type="match status" value="1"/>
</dbReference>
<gene>
    <name evidence="9" type="ORF">CR201_G0028104</name>
</gene>
<comment type="similarity">
    <text evidence="2">Belongs to the dpy-19 family.</text>
</comment>
<evidence type="ECO:0000256" key="6">
    <source>
        <dbReference type="ARBA" id="ARBA00022989"/>
    </source>
</evidence>
<dbReference type="GO" id="GO:0000030">
    <property type="term" value="F:mannosyltransferase activity"/>
    <property type="evidence" value="ECO:0007669"/>
    <property type="project" value="TreeGrafter"/>
</dbReference>
<comment type="subcellular location">
    <subcellularLocation>
        <location evidence="1">Membrane</location>
        <topology evidence="1">Multi-pass membrane protein</topology>
    </subcellularLocation>
</comment>
<feature type="transmembrane region" description="Helical" evidence="8">
    <location>
        <begin position="221"/>
        <end position="240"/>
    </location>
</feature>
<dbReference type="GO" id="GO:0005637">
    <property type="term" value="C:nuclear inner membrane"/>
    <property type="evidence" value="ECO:0007669"/>
    <property type="project" value="TreeGrafter"/>
</dbReference>
<reference evidence="9" key="1">
    <citation type="submission" date="2017-12" db="EMBL/GenBank/DDBJ databases">
        <title>High-resolution comparative analysis of great ape genomes.</title>
        <authorList>
            <person name="Pollen A."/>
            <person name="Hastie A."/>
            <person name="Hormozdiari F."/>
            <person name="Dougherty M."/>
            <person name="Liu R."/>
            <person name="Chaisson M."/>
            <person name="Hoppe E."/>
            <person name="Hill C."/>
            <person name="Pang A."/>
            <person name="Hillier L."/>
            <person name="Baker C."/>
            <person name="Armstrong J."/>
            <person name="Shendure J."/>
            <person name="Paten B."/>
            <person name="Wilson R."/>
            <person name="Chao H."/>
            <person name="Schneider V."/>
            <person name="Ventura M."/>
            <person name="Kronenberg Z."/>
            <person name="Murali S."/>
            <person name="Gordon D."/>
            <person name="Cantsilieris S."/>
            <person name="Munson K."/>
            <person name="Nelson B."/>
            <person name="Raja A."/>
            <person name="Underwood J."/>
            <person name="Diekhans M."/>
            <person name="Fiddes I."/>
            <person name="Haussler D."/>
            <person name="Eichler E."/>
        </authorList>
    </citation>
    <scope>NUCLEOTIDE SEQUENCE [LARGE SCALE GENOMIC DNA]</scope>
    <source>
        <strain evidence="9">Susie</strain>
    </source>
</reference>
<sequence>IEPVYFYIGIVFGLQGIYVTALFVTSWLMSGTWLAGMLTVAWFIINRVDTTRIEYSIPLRENWALPYFACQIAALTGYLKSNLNTYGERFCYLLMSASTYTFMMMWEYSHYLLFLQAISLFLLDIFSVEQSDKLNVKKGSFVAKIIKVINFYLVCTLTITLNIIMKMFVPHKENGHMLKFLEVKFGLNMTKNFTMNWLLCQESLQAPSQDFFLRLTQSSLLPFYILVLIICFLSMLQVIFRRINGKSLKETVTLEDGRIGERPEIIYHVIHTILLG</sequence>
<accession>A0A2J8UGE9</accession>
<keyword evidence="3" id="KW-0328">Glycosyltransferase</keyword>
<dbReference type="InterPro" id="IPR018732">
    <property type="entry name" value="Dpy-19/Dpy-19-like"/>
</dbReference>
<dbReference type="PANTHER" id="PTHR31488:SF2">
    <property type="entry name" value="C-MANNOSYLTRANSFERASE DPY19L4-RELATED"/>
    <property type="match status" value="1"/>
</dbReference>
<evidence type="ECO:0000256" key="7">
    <source>
        <dbReference type="ARBA" id="ARBA00023136"/>
    </source>
</evidence>
<comment type="caution">
    <text evidence="9">The sequence shown here is derived from an EMBL/GenBank/DDBJ whole genome shotgun (WGS) entry which is preliminary data.</text>
</comment>
<organism evidence="9">
    <name type="scientific">Pongo abelii</name>
    <name type="common">Sumatran orangutan</name>
    <name type="synonym">Pongo pygmaeus abelii</name>
    <dbReference type="NCBI Taxonomy" id="9601"/>
    <lineage>
        <taxon>Eukaryota</taxon>
        <taxon>Metazoa</taxon>
        <taxon>Chordata</taxon>
        <taxon>Craniata</taxon>
        <taxon>Vertebrata</taxon>
        <taxon>Euteleostomi</taxon>
        <taxon>Mammalia</taxon>
        <taxon>Eutheria</taxon>
        <taxon>Euarchontoglires</taxon>
        <taxon>Primates</taxon>
        <taxon>Haplorrhini</taxon>
        <taxon>Catarrhini</taxon>
        <taxon>Hominidae</taxon>
        <taxon>Pongo</taxon>
    </lineage>
</organism>
<evidence type="ECO:0000256" key="8">
    <source>
        <dbReference type="SAM" id="Phobius"/>
    </source>
</evidence>
<keyword evidence="6 8" id="KW-1133">Transmembrane helix</keyword>
<evidence type="ECO:0000256" key="5">
    <source>
        <dbReference type="ARBA" id="ARBA00022692"/>
    </source>
</evidence>
<name>A0A2J8UGE9_PONAB</name>
<keyword evidence="7 8" id="KW-0472">Membrane</keyword>
<evidence type="ECO:0000256" key="1">
    <source>
        <dbReference type="ARBA" id="ARBA00004141"/>
    </source>
</evidence>
<feature type="transmembrane region" description="Helical" evidence="8">
    <location>
        <begin position="6"/>
        <end position="24"/>
    </location>
</feature>
<keyword evidence="5 8" id="KW-0812">Transmembrane</keyword>
<evidence type="ECO:0000256" key="4">
    <source>
        <dbReference type="ARBA" id="ARBA00022679"/>
    </source>
</evidence>